<dbReference type="Pfam" id="PF01722">
    <property type="entry name" value="BolA"/>
    <property type="match status" value="1"/>
</dbReference>
<reference evidence="2 3" key="1">
    <citation type="submission" date="2023-02" db="EMBL/GenBank/DDBJ databases">
        <title>Encephalitozoon hellem ATCC 50451 complete genome.</title>
        <authorList>
            <person name="Mascarenhas dos Santos A.C."/>
            <person name="Julian A.T."/>
            <person name="Pombert J.-F."/>
        </authorList>
    </citation>
    <scope>NUCLEOTIDE SEQUENCE [LARGE SCALE GENOMIC DNA]</scope>
    <source>
        <strain evidence="2 3">ATCC 50451</strain>
    </source>
</reference>
<keyword evidence="3" id="KW-1185">Reference proteome</keyword>
<comment type="similarity">
    <text evidence="1">Belongs to the BolA/IbaG family.</text>
</comment>
<evidence type="ECO:0000313" key="3">
    <source>
        <dbReference type="Proteomes" id="UP001217963"/>
    </source>
</evidence>
<gene>
    <name evidence="2" type="ORF">PFJ87_11g00510</name>
</gene>
<name>A0ABY8CLN4_ENCHE</name>
<dbReference type="InterPro" id="IPR036065">
    <property type="entry name" value="BolA-like_sf"/>
</dbReference>
<proteinExistence type="inferred from homology"/>
<dbReference type="InterPro" id="IPR002634">
    <property type="entry name" value="BolA"/>
</dbReference>
<organism evidence="2 3">
    <name type="scientific">Encephalitozoon hellem</name>
    <name type="common">Microsporidian parasite</name>
    <dbReference type="NCBI Taxonomy" id="27973"/>
    <lineage>
        <taxon>Eukaryota</taxon>
        <taxon>Fungi</taxon>
        <taxon>Fungi incertae sedis</taxon>
        <taxon>Microsporidia</taxon>
        <taxon>Unikaryonidae</taxon>
        <taxon>Encephalitozoon</taxon>
    </lineage>
</organism>
<sequence length="93" mass="10597">MKGGLESRMFDALKKEFCPASMEARNTSYDHIGHREVGMEGLETHFHVKIKSAMFNGMVSLSNRHRLVHKTLEFAFQEGLHAIEIDCDSDSQE</sequence>
<dbReference type="EMBL" id="CP119072">
    <property type="protein sequence ID" value="WEL39814.1"/>
    <property type="molecule type" value="Genomic_DNA"/>
</dbReference>
<dbReference type="Proteomes" id="UP001217963">
    <property type="component" value="Chromosome XI"/>
</dbReference>
<dbReference type="SUPFAM" id="SSF82657">
    <property type="entry name" value="BolA-like"/>
    <property type="match status" value="1"/>
</dbReference>
<accession>A0ABY8CLN4</accession>
<protein>
    <submittedName>
        <fullName evidence="2">BolA-like protein</fullName>
    </submittedName>
</protein>
<evidence type="ECO:0000313" key="2">
    <source>
        <dbReference type="EMBL" id="WEL39814.1"/>
    </source>
</evidence>
<dbReference type="PANTHER" id="PTHR46230">
    <property type="match status" value="1"/>
</dbReference>
<dbReference type="Gene3D" id="3.30.300.90">
    <property type="entry name" value="BolA-like"/>
    <property type="match status" value="1"/>
</dbReference>
<dbReference type="PIRSF" id="PIRSF003113">
    <property type="entry name" value="BolA"/>
    <property type="match status" value="1"/>
</dbReference>
<evidence type="ECO:0000256" key="1">
    <source>
        <dbReference type="RuleBase" id="RU003860"/>
    </source>
</evidence>
<dbReference type="PANTHER" id="PTHR46230:SF3">
    <property type="entry name" value="SUFE-LIKE PROTEIN 1, CHLOROPLASTIC_MITOCHONDRIAL"/>
    <property type="match status" value="1"/>
</dbReference>